<protein>
    <submittedName>
        <fullName evidence="5">HEAT repeat protein</fullName>
    </submittedName>
</protein>
<dbReference type="GO" id="GO:0016829">
    <property type="term" value="F:lyase activity"/>
    <property type="evidence" value="ECO:0007669"/>
    <property type="project" value="UniProtKB-KW"/>
</dbReference>
<gene>
    <name evidence="5" type="ORF">Cylst_1007</name>
</gene>
<keyword evidence="3" id="KW-0605">Phycobilisome</keyword>
<evidence type="ECO:0000256" key="4">
    <source>
        <dbReference type="ARBA" id="ARBA00023239"/>
    </source>
</evidence>
<keyword evidence="6" id="KW-1185">Reference proteome</keyword>
<evidence type="ECO:0000256" key="2">
    <source>
        <dbReference type="ARBA" id="ARBA00022549"/>
    </source>
</evidence>
<dbReference type="Proteomes" id="UP000010475">
    <property type="component" value="Chromosome"/>
</dbReference>
<evidence type="ECO:0000313" key="6">
    <source>
        <dbReference type="Proteomes" id="UP000010475"/>
    </source>
</evidence>
<evidence type="ECO:0000313" key="5">
    <source>
        <dbReference type="EMBL" id="AFZ23327.1"/>
    </source>
</evidence>
<dbReference type="STRING" id="56107.Cylst_1007"/>
<proteinExistence type="inferred from homology"/>
<keyword evidence="4" id="KW-0456">Lyase</keyword>
<dbReference type="KEGG" id="csg:Cylst_1007"/>
<dbReference type="EMBL" id="CP003642">
    <property type="protein sequence ID" value="AFZ23327.1"/>
    <property type="molecule type" value="Genomic_DNA"/>
</dbReference>
<dbReference type="SUPFAM" id="SSF48371">
    <property type="entry name" value="ARM repeat"/>
    <property type="match status" value="1"/>
</dbReference>
<dbReference type="Gene3D" id="1.25.10.10">
    <property type="entry name" value="Leucine-rich Repeat Variant"/>
    <property type="match status" value="1"/>
</dbReference>
<dbReference type="RefSeq" id="WP_015206583.1">
    <property type="nucleotide sequence ID" value="NC_019757.1"/>
</dbReference>
<accession>K9WUW8</accession>
<dbReference type="OrthoDB" id="495428at2"/>
<dbReference type="GO" id="GO:0030089">
    <property type="term" value="C:phycobilisome"/>
    <property type="evidence" value="ECO:0007669"/>
    <property type="project" value="UniProtKB-KW"/>
</dbReference>
<evidence type="ECO:0000256" key="1">
    <source>
        <dbReference type="ARBA" id="ARBA00009299"/>
    </source>
</evidence>
<dbReference type="InterPro" id="IPR016024">
    <property type="entry name" value="ARM-type_fold"/>
</dbReference>
<dbReference type="Pfam" id="PF13646">
    <property type="entry name" value="HEAT_2"/>
    <property type="match status" value="1"/>
</dbReference>
<dbReference type="eggNOG" id="COG1413">
    <property type="taxonomic scope" value="Bacteria"/>
</dbReference>
<dbReference type="InterPro" id="IPR011989">
    <property type="entry name" value="ARM-like"/>
</dbReference>
<name>K9WUW8_9NOST</name>
<sequence>MSFYPELDGLNLVELIECFQHSYLENEENSVYYDEVAMLIRQQGEAGIAFLFGQIEKANSVQLKGILLALTFPPPVENPLLRSLLLTYLRDERPLIIAEAIDGLRMLGAKDTVDIVLPLHIHPDPYVRGSVLRFMSRLYPNSSQPLLIEALQDPDYIVRENAIDELDDLGAVEAVANIRPLLTNSHPHVRQAAETAIQNLA</sequence>
<dbReference type="AlphaFoldDB" id="K9WUW8"/>
<dbReference type="HOGENOM" id="CLU_1281432_0_0_3"/>
<keyword evidence="2" id="KW-0042">Antenna complex</keyword>
<evidence type="ECO:0000256" key="3">
    <source>
        <dbReference type="ARBA" id="ARBA00022738"/>
    </source>
</evidence>
<reference evidence="5 6" key="1">
    <citation type="submission" date="2012-06" db="EMBL/GenBank/DDBJ databases">
        <title>Finished chromosome of genome of Cylindrospermum stagnale PCC 7417.</title>
        <authorList>
            <consortium name="US DOE Joint Genome Institute"/>
            <person name="Gugger M."/>
            <person name="Coursin T."/>
            <person name="Rippka R."/>
            <person name="Tandeau De Marsac N."/>
            <person name="Huntemann M."/>
            <person name="Wei C.-L."/>
            <person name="Han J."/>
            <person name="Detter J.C."/>
            <person name="Han C."/>
            <person name="Tapia R."/>
            <person name="Chen A."/>
            <person name="Kyrpides N."/>
            <person name="Mavromatis K."/>
            <person name="Markowitz V."/>
            <person name="Szeto E."/>
            <person name="Ivanova N."/>
            <person name="Pagani I."/>
            <person name="Pati A."/>
            <person name="Goodwin L."/>
            <person name="Nordberg H.P."/>
            <person name="Cantor M.N."/>
            <person name="Hua S.X."/>
            <person name="Woyke T."/>
            <person name="Kerfeld C.A."/>
        </authorList>
    </citation>
    <scope>NUCLEOTIDE SEQUENCE [LARGE SCALE GENOMIC DNA]</scope>
    <source>
        <strain evidence="5 6">PCC 7417</strain>
    </source>
</reference>
<comment type="similarity">
    <text evidence="1">Belongs to the CpcE/RpcE/PecE family.</text>
</comment>
<organism evidence="5 6">
    <name type="scientific">Cylindrospermum stagnale PCC 7417</name>
    <dbReference type="NCBI Taxonomy" id="56107"/>
    <lineage>
        <taxon>Bacteria</taxon>
        <taxon>Bacillati</taxon>
        <taxon>Cyanobacteriota</taxon>
        <taxon>Cyanophyceae</taxon>
        <taxon>Nostocales</taxon>
        <taxon>Nostocaceae</taxon>
        <taxon>Cylindrospermum</taxon>
    </lineage>
</organism>